<keyword evidence="8" id="KW-1185">Reference proteome</keyword>
<keyword evidence="5" id="KW-0812">Transmembrane</keyword>
<feature type="region of interest" description="Disordered" evidence="4">
    <location>
        <begin position="706"/>
        <end position="728"/>
    </location>
</feature>
<dbReference type="InterPro" id="IPR052763">
    <property type="entry name" value="DnaJ_C4"/>
</dbReference>
<feature type="compositionally biased region" description="Low complexity" evidence="4">
    <location>
        <begin position="643"/>
        <end position="655"/>
    </location>
</feature>
<dbReference type="PRINTS" id="PR00625">
    <property type="entry name" value="JDOMAIN"/>
</dbReference>
<dbReference type="Pfam" id="PF00569">
    <property type="entry name" value="ZZ"/>
    <property type="match status" value="1"/>
</dbReference>
<keyword evidence="5" id="KW-0472">Membrane</keyword>
<keyword evidence="1" id="KW-0479">Metal-binding</keyword>
<dbReference type="SUPFAM" id="SSF57850">
    <property type="entry name" value="RING/U-box"/>
    <property type="match status" value="2"/>
</dbReference>
<evidence type="ECO:0000256" key="3">
    <source>
        <dbReference type="ARBA" id="ARBA00022833"/>
    </source>
</evidence>
<feature type="region of interest" description="Disordered" evidence="4">
    <location>
        <begin position="625"/>
        <end position="660"/>
    </location>
</feature>
<evidence type="ECO:0000313" key="7">
    <source>
        <dbReference type="EMBL" id="CAF1084515.1"/>
    </source>
</evidence>
<evidence type="ECO:0000256" key="4">
    <source>
        <dbReference type="SAM" id="MobiDB-lite"/>
    </source>
</evidence>
<keyword evidence="3" id="KW-0862">Zinc</keyword>
<dbReference type="PANTHER" id="PTHR44825:SF1">
    <property type="entry name" value="DNAJ HOMOLOG SUBFAMILY C MEMBER 4"/>
    <property type="match status" value="1"/>
</dbReference>
<keyword evidence="2" id="KW-0863">Zinc-finger</keyword>
<proteinExistence type="predicted"/>
<dbReference type="CDD" id="cd02249">
    <property type="entry name" value="ZZ"/>
    <property type="match status" value="1"/>
</dbReference>
<feature type="transmembrane region" description="Helical" evidence="5">
    <location>
        <begin position="280"/>
        <end position="306"/>
    </location>
</feature>
<dbReference type="AlphaFoldDB" id="A0A814MVZ7"/>
<dbReference type="InterPro" id="IPR000433">
    <property type="entry name" value="Znf_ZZ"/>
</dbReference>
<dbReference type="PROSITE" id="PS50076">
    <property type="entry name" value="DNAJ_2"/>
    <property type="match status" value="1"/>
</dbReference>
<feature type="region of interest" description="Disordered" evidence="4">
    <location>
        <begin position="345"/>
        <end position="384"/>
    </location>
</feature>
<feature type="compositionally biased region" description="Low complexity" evidence="4">
    <location>
        <begin position="345"/>
        <end position="374"/>
    </location>
</feature>
<dbReference type="CDD" id="cd06257">
    <property type="entry name" value="DnaJ"/>
    <property type="match status" value="1"/>
</dbReference>
<comment type="caution">
    <text evidence="7">The sequence shown here is derived from an EMBL/GenBank/DDBJ whole genome shotgun (WGS) entry which is preliminary data.</text>
</comment>
<evidence type="ECO:0000313" key="8">
    <source>
        <dbReference type="Proteomes" id="UP000663828"/>
    </source>
</evidence>
<dbReference type="PANTHER" id="PTHR44825">
    <property type="match status" value="1"/>
</dbReference>
<dbReference type="PROSITE" id="PS01357">
    <property type="entry name" value="ZF_ZZ_1"/>
    <property type="match status" value="1"/>
</dbReference>
<name>A0A814MVZ7_ADIRI</name>
<dbReference type="InterPro" id="IPR043145">
    <property type="entry name" value="Znf_ZZ_sf"/>
</dbReference>
<evidence type="ECO:0000256" key="1">
    <source>
        <dbReference type="ARBA" id="ARBA00022723"/>
    </source>
</evidence>
<accession>A0A814MVZ7</accession>
<dbReference type="SMART" id="SM00291">
    <property type="entry name" value="ZnF_ZZ"/>
    <property type="match status" value="1"/>
</dbReference>
<dbReference type="InterPro" id="IPR001623">
    <property type="entry name" value="DnaJ_domain"/>
</dbReference>
<dbReference type="InterPro" id="IPR036869">
    <property type="entry name" value="J_dom_sf"/>
</dbReference>
<feature type="transmembrane region" description="Helical" evidence="5">
    <location>
        <begin position="253"/>
        <end position="274"/>
    </location>
</feature>
<feature type="domain" description="J" evidence="6">
    <location>
        <begin position="390"/>
        <end position="463"/>
    </location>
</feature>
<evidence type="ECO:0000259" key="6">
    <source>
        <dbReference type="PROSITE" id="PS50076"/>
    </source>
</evidence>
<evidence type="ECO:0000256" key="2">
    <source>
        <dbReference type="ARBA" id="ARBA00022771"/>
    </source>
</evidence>
<dbReference type="Gene3D" id="1.10.287.110">
    <property type="entry name" value="DnaJ domain"/>
    <property type="match status" value="1"/>
</dbReference>
<dbReference type="Gene3D" id="3.30.60.90">
    <property type="match status" value="1"/>
</dbReference>
<dbReference type="SUPFAM" id="SSF46565">
    <property type="entry name" value="Chaperone J-domain"/>
    <property type="match status" value="1"/>
</dbReference>
<gene>
    <name evidence="7" type="ORF">XAT740_LOCUS17501</name>
</gene>
<reference evidence="7" key="1">
    <citation type="submission" date="2021-02" db="EMBL/GenBank/DDBJ databases">
        <authorList>
            <person name="Nowell W R."/>
        </authorList>
    </citation>
    <scope>NUCLEOTIDE SEQUENCE</scope>
</reference>
<dbReference type="SMART" id="SM00271">
    <property type="entry name" value="DnaJ"/>
    <property type="match status" value="1"/>
</dbReference>
<dbReference type="Pfam" id="PF00226">
    <property type="entry name" value="DnaJ"/>
    <property type="match status" value="1"/>
</dbReference>
<sequence>MKILSNVLLIQRTFVRRYASTKKYEGIKVKFGEDQAREYFDQWLKSLWFAPGGWTEKTKDEAIHITKRYIPFWNFSLYGSIQSSVRLAQTTMIRHGKSSVPSKQWHSAPITLKNFSLTDVNIYACQTLDRYHLNKLNISFDQNSIVNLNNQEKDIEQWTVDKDTAFQIGWDLNIVPQTKQILIQQTLYNYSQYNEVQVDSFHFDINTKKERLLYYPIYVIDYEYGSTNFTCLVDGVTGRVEGDRQYSMAKVTLATLVGFYPLALASIVTLGSMIDPSIGIALASLLSFKTSIPIACILAPLVGLYAKNFPKIYRQRVSQQQWQNYTSNAPQFTYDFTTPFQQQYRSYQQQQQQKQQQYQSYGQQQQSRQQQQQQRTKESSTKAKEEVPLDLYNLLAISRTATDKEIKRAYLLKAKELHPDRNPGDKKAEEMFKKVNQAYAILSDKFKREHQVKMKNFQHTNYGRSLLAYCDSCYAVLDAEKQIYYQCLTCNNYTVCSNCISYVRIKHLPYHQFIPRIGIPKEMMWINMNIGITCDVCFQVNFPGHRYRCVDCPDFDVCQRCCPIALRTHRLKLECNPQKAQINRYLLAQRAICVLTDPTSPLYKQPRDHLTGWSLDEARFILTQQQTSNSSQTTSVPTQDLFQPPTTTQQHTNTIQEDKQNKYEEDLEEVEEIDNDESVHSDVDEDQIEIEENRWQDVMRQLEFIRRRNKKSEDTTTDDCQDGSKHRN</sequence>
<dbReference type="EMBL" id="CAJNOR010001144">
    <property type="protein sequence ID" value="CAF1084515.1"/>
    <property type="molecule type" value="Genomic_DNA"/>
</dbReference>
<dbReference type="Proteomes" id="UP000663828">
    <property type="component" value="Unassembled WGS sequence"/>
</dbReference>
<organism evidence="7 8">
    <name type="scientific">Adineta ricciae</name>
    <name type="common">Rotifer</name>
    <dbReference type="NCBI Taxonomy" id="249248"/>
    <lineage>
        <taxon>Eukaryota</taxon>
        <taxon>Metazoa</taxon>
        <taxon>Spiralia</taxon>
        <taxon>Gnathifera</taxon>
        <taxon>Rotifera</taxon>
        <taxon>Eurotatoria</taxon>
        <taxon>Bdelloidea</taxon>
        <taxon>Adinetida</taxon>
        <taxon>Adinetidae</taxon>
        <taxon>Adineta</taxon>
    </lineage>
</organism>
<feature type="compositionally biased region" description="Low complexity" evidence="4">
    <location>
        <begin position="625"/>
        <end position="635"/>
    </location>
</feature>
<feature type="compositionally biased region" description="Basic and acidic residues" evidence="4">
    <location>
        <begin position="375"/>
        <end position="384"/>
    </location>
</feature>
<protein>
    <recommendedName>
        <fullName evidence="6">J domain-containing protein</fullName>
    </recommendedName>
</protein>
<keyword evidence="5" id="KW-1133">Transmembrane helix</keyword>
<dbReference type="GO" id="GO:0008270">
    <property type="term" value="F:zinc ion binding"/>
    <property type="evidence" value="ECO:0007669"/>
    <property type="project" value="UniProtKB-KW"/>
</dbReference>
<evidence type="ECO:0000256" key="5">
    <source>
        <dbReference type="SAM" id="Phobius"/>
    </source>
</evidence>